<dbReference type="EMBL" id="CAJVPT010004912">
    <property type="protein sequence ID" value="CAG8513679.1"/>
    <property type="molecule type" value="Genomic_DNA"/>
</dbReference>
<dbReference type="Proteomes" id="UP000789525">
    <property type="component" value="Unassembled WGS sequence"/>
</dbReference>
<comment type="caution">
    <text evidence="1">The sequence shown here is derived from an EMBL/GenBank/DDBJ whole genome shotgun (WGS) entry which is preliminary data.</text>
</comment>
<protein>
    <submittedName>
        <fullName evidence="1">13076_t:CDS:1</fullName>
    </submittedName>
</protein>
<proteinExistence type="predicted"/>
<keyword evidence="2" id="KW-1185">Reference proteome</keyword>
<reference evidence="1" key="1">
    <citation type="submission" date="2021-06" db="EMBL/GenBank/DDBJ databases">
        <authorList>
            <person name="Kallberg Y."/>
            <person name="Tangrot J."/>
            <person name="Rosling A."/>
        </authorList>
    </citation>
    <scope>NUCLEOTIDE SEQUENCE</scope>
    <source>
        <strain evidence="1">CL356</strain>
    </source>
</reference>
<evidence type="ECO:0000313" key="2">
    <source>
        <dbReference type="Proteomes" id="UP000789525"/>
    </source>
</evidence>
<sequence length="209" mass="24061">MNHAWLFVKDPDTNIELEKKVVKIDAFKKRWPGQGFARFIQRKKIGDKATFGVEFGMFSIHQKEVHLLPPNSFPSDLRDAWSDQLDSPTSSDVHFNINGHSLYASKDDHQLESAVEIYSIADKYLIGELRSRSLQKIWECLTDDNAAEVLFTFGSQWPDLKETVMDYVVTRFKSVRKTEGYLRIEKNNAEYPGASTVYAELLQKLIPDN</sequence>
<evidence type="ECO:0000313" key="1">
    <source>
        <dbReference type="EMBL" id="CAG8513679.1"/>
    </source>
</evidence>
<accession>A0ACA9L903</accession>
<name>A0ACA9L903_9GLOM</name>
<gene>
    <name evidence="1" type="ORF">ACOLOM_LOCUS3333</name>
</gene>
<organism evidence="1 2">
    <name type="scientific">Acaulospora colombiana</name>
    <dbReference type="NCBI Taxonomy" id="27376"/>
    <lineage>
        <taxon>Eukaryota</taxon>
        <taxon>Fungi</taxon>
        <taxon>Fungi incertae sedis</taxon>
        <taxon>Mucoromycota</taxon>
        <taxon>Glomeromycotina</taxon>
        <taxon>Glomeromycetes</taxon>
        <taxon>Diversisporales</taxon>
        <taxon>Acaulosporaceae</taxon>
        <taxon>Acaulospora</taxon>
    </lineage>
</organism>